<evidence type="ECO:0000313" key="2">
    <source>
        <dbReference type="WBParaSite" id="L893_g16347.t1"/>
    </source>
</evidence>
<keyword evidence="1" id="KW-1185">Reference proteome</keyword>
<dbReference type="WBParaSite" id="L893_g16347.t1">
    <property type="protein sequence ID" value="L893_g16347.t1"/>
    <property type="gene ID" value="L893_g16347"/>
</dbReference>
<protein>
    <submittedName>
        <fullName evidence="2">Uncharacterized protein</fullName>
    </submittedName>
</protein>
<evidence type="ECO:0000313" key="1">
    <source>
        <dbReference type="Proteomes" id="UP000095287"/>
    </source>
</evidence>
<sequence length="17" mass="1865">MALLSLEKDISMENAAE</sequence>
<name>A0A1I7YHG9_9BILA</name>
<dbReference type="AlphaFoldDB" id="A0A1I7YHG9"/>
<dbReference type="Proteomes" id="UP000095287">
    <property type="component" value="Unplaced"/>
</dbReference>
<reference evidence="2" key="1">
    <citation type="submission" date="2016-11" db="UniProtKB">
        <authorList>
            <consortium name="WormBaseParasite"/>
        </authorList>
    </citation>
    <scope>IDENTIFICATION</scope>
</reference>
<proteinExistence type="predicted"/>
<accession>A0A1I7YHG9</accession>
<organism evidence="1 2">
    <name type="scientific">Steinernema glaseri</name>
    <dbReference type="NCBI Taxonomy" id="37863"/>
    <lineage>
        <taxon>Eukaryota</taxon>
        <taxon>Metazoa</taxon>
        <taxon>Ecdysozoa</taxon>
        <taxon>Nematoda</taxon>
        <taxon>Chromadorea</taxon>
        <taxon>Rhabditida</taxon>
        <taxon>Tylenchina</taxon>
        <taxon>Panagrolaimomorpha</taxon>
        <taxon>Strongyloidoidea</taxon>
        <taxon>Steinernematidae</taxon>
        <taxon>Steinernema</taxon>
    </lineage>
</organism>